<comment type="similarity">
    <text evidence="2">Belongs to the glutaredoxin family.</text>
</comment>
<keyword evidence="6" id="KW-1185">Reference proteome</keyword>
<dbReference type="Pfam" id="PF00462">
    <property type="entry name" value="Glutaredoxin"/>
    <property type="match status" value="1"/>
</dbReference>
<dbReference type="PANTHER" id="PTHR46185">
    <property type="entry name" value="GLUTAREDOXIN-1"/>
    <property type="match status" value="1"/>
</dbReference>
<dbReference type="EMBL" id="CAJFCJ010000010">
    <property type="protein sequence ID" value="CAD5119493.1"/>
    <property type="molecule type" value="Genomic_DNA"/>
</dbReference>
<dbReference type="OrthoDB" id="418495at2759"/>
<dbReference type="PROSITE" id="PS00195">
    <property type="entry name" value="GLUTAREDOXIN_1"/>
    <property type="match status" value="1"/>
</dbReference>
<dbReference type="AlphaFoldDB" id="A0A7I8VTC2"/>
<dbReference type="InterPro" id="IPR002109">
    <property type="entry name" value="Glutaredoxin"/>
</dbReference>
<dbReference type="InterPro" id="IPR047185">
    <property type="entry name" value="GLRX1"/>
</dbReference>
<gene>
    <name evidence="5" type="ORF">DGYR_LOCUS7728</name>
</gene>
<evidence type="ECO:0000256" key="3">
    <source>
        <dbReference type="ARBA" id="ARBA00013662"/>
    </source>
</evidence>
<evidence type="ECO:0000313" key="5">
    <source>
        <dbReference type="EMBL" id="CAD5119493.1"/>
    </source>
</evidence>
<accession>A0A7I8VTC2</accession>
<reference evidence="5 6" key="1">
    <citation type="submission" date="2020-08" db="EMBL/GenBank/DDBJ databases">
        <authorList>
            <person name="Hejnol A."/>
        </authorList>
    </citation>
    <scope>NUCLEOTIDE SEQUENCE [LARGE SCALE GENOMIC DNA]</scope>
</reference>
<comment type="function">
    <text evidence="1">Has a glutathione-disulfide oxidoreductase activity in the presence of NADPH and glutathione reductase. Reduces low molecular weight disulfides and proteins.</text>
</comment>
<sequence length="109" mass="12329">MAGAQEFVEQKIKEKKVTIFVKTWCPYCVKAMKVFKELINNGDLDKSDYEEVDIENLKDVKCGDIQDYMAQKTGARSVPRCFINANFIGGGDDVVRLNSQKKLATMLKS</sequence>
<evidence type="ECO:0000313" key="6">
    <source>
        <dbReference type="Proteomes" id="UP000549394"/>
    </source>
</evidence>
<dbReference type="PROSITE" id="PS51354">
    <property type="entry name" value="GLUTAREDOXIN_2"/>
    <property type="match status" value="1"/>
</dbReference>
<dbReference type="GO" id="GO:0015038">
    <property type="term" value="F:glutathione disulfide oxidoreductase activity"/>
    <property type="evidence" value="ECO:0007669"/>
    <property type="project" value="TreeGrafter"/>
</dbReference>
<dbReference type="PANTHER" id="PTHR46185:SF1">
    <property type="entry name" value="GLUTAREDOXIN-1"/>
    <property type="match status" value="1"/>
</dbReference>
<evidence type="ECO:0000256" key="1">
    <source>
        <dbReference type="ARBA" id="ARBA00002549"/>
    </source>
</evidence>
<dbReference type="GO" id="GO:0005739">
    <property type="term" value="C:mitochondrion"/>
    <property type="evidence" value="ECO:0007669"/>
    <property type="project" value="TreeGrafter"/>
</dbReference>
<feature type="domain" description="Glutaredoxin" evidence="4">
    <location>
        <begin position="17"/>
        <end position="88"/>
    </location>
</feature>
<organism evidence="5 6">
    <name type="scientific">Dimorphilus gyrociliatus</name>
    <dbReference type="NCBI Taxonomy" id="2664684"/>
    <lineage>
        <taxon>Eukaryota</taxon>
        <taxon>Metazoa</taxon>
        <taxon>Spiralia</taxon>
        <taxon>Lophotrochozoa</taxon>
        <taxon>Annelida</taxon>
        <taxon>Polychaeta</taxon>
        <taxon>Polychaeta incertae sedis</taxon>
        <taxon>Dinophilidae</taxon>
        <taxon>Dimorphilus</taxon>
    </lineage>
</organism>
<name>A0A7I8VTC2_9ANNE</name>
<dbReference type="InterPro" id="IPR011767">
    <property type="entry name" value="GLR_AS"/>
</dbReference>
<evidence type="ECO:0000259" key="4">
    <source>
        <dbReference type="Pfam" id="PF00462"/>
    </source>
</evidence>
<proteinExistence type="inferred from homology"/>
<dbReference type="Proteomes" id="UP000549394">
    <property type="component" value="Unassembled WGS sequence"/>
</dbReference>
<dbReference type="InterPro" id="IPR036249">
    <property type="entry name" value="Thioredoxin-like_sf"/>
</dbReference>
<evidence type="ECO:0000256" key="2">
    <source>
        <dbReference type="ARBA" id="ARBA00007787"/>
    </source>
</evidence>
<dbReference type="SUPFAM" id="SSF52833">
    <property type="entry name" value="Thioredoxin-like"/>
    <property type="match status" value="1"/>
</dbReference>
<protein>
    <recommendedName>
        <fullName evidence="3">Glutaredoxin-1</fullName>
    </recommendedName>
</protein>
<comment type="caution">
    <text evidence="5">The sequence shown here is derived from an EMBL/GenBank/DDBJ whole genome shotgun (WGS) entry which is preliminary data.</text>
</comment>
<dbReference type="Gene3D" id="3.40.30.10">
    <property type="entry name" value="Glutaredoxin"/>
    <property type="match status" value="1"/>
</dbReference>